<dbReference type="AlphaFoldDB" id="A0A6J7KBY7"/>
<name>A0A6J7KBY7_9ZZZZ</name>
<evidence type="ECO:0000313" key="2">
    <source>
        <dbReference type="EMBL" id="CAB4372740.1"/>
    </source>
</evidence>
<gene>
    <name evidence="3" type="ORF">UFOPK2624_00890</name>
    <name evidence="1" type="ORF">UFOPK3331_00961</name>
    <name evidence="4" type="ORF">UFOPK3785_00977</name>
    <name evidence="2" type="ORF">UFOPK4201_01787</name>
    <name evidence="5" type="ORF">UFOPK4371_01060</name>
</gene>
<dbReference type="EMBL" id="CAESAL010000028">
    <property type="protein sequence ID" value="CAB4340768.1"/>
    <property type="molecule type" value="Genomic_DNA"/>
</dbReference>
<evidence type="ECO:0000313" key="1">
    <source>
        <dbReference type="EMBL" id="CAB4340768.1"/>
    </source>
</evidence>
<evidence type="ECO:0000313" key="3">
    <source>
        <dbReference type="EMBL" id="CAB4707378.1"/>
    </source>
</evidence>
<dbReference type="EMBL" id="CAEZXY010000032">
    <property type="protein sequence ID" value="CAB4707378.1"/>
    <property type="molecule type" value="Genomic_DNA"/>
</dbReference>
<reference evidence="4" key="1">
    <citation type="submission" date="2020-05" db="EMBL/GenBank/DDBJ databases">
        <authorList>
            <person name="Chiriac C."/>
            <person name="Salcher M."/>
            <person name="Ghai R."/>
            <person name="Kavagutti S V."/>
        </authorList>
    </citation>
    <scope>NUCLEOTIDE SEQUENCE</scope>
</reference>
<evidence type="ECO:0000313" key="5">
    <source>
        <dbReference type="EMBL" id="CAB5077499.1"/>
    </source>
</evidence>
<dbReference type="EMBL" id="CAEUNJ010000103">
    <property type="protein sequence ID" value="CAB4372740.1"/>
    <property type="molecule type" value="Genomic_DNA"/>
</dbReference>
<organism evidence="4">
    <name type="scientific">freshwater metagenome</name>
    <dbReference type="NCBI Taxonomy" id="449393"/>
    <lineage>
        <taxon>unclassified sequences</taxon>
        <taxon>metagenomes</taxon>
        <taxon>ecological metagenomes</taxon>
    </lineage>
</organism>
<accession>A0A6J7KBY7</accession>
<sequence length="709" mass="78746">MLSKSEYFDNSYYGQQVETWQTGVPKDLLGHYEQIGWRSGLDPHPEFSTNGYLSENPDVWKAGVNPLAHYEEWGKAEERNIVSVAEYEKRPGAKKIIRRVELVDLTYYQAQVNDERFSDVLAALDHYLATGWREGLDPHPSFSTRGYLHDNWDVAADGIDPLTHFVHHGLSEGRALVDPVAFAKPGYRTPDSPWAADIRESLTLYLRHLGIEFDSSKLSVQGETFVLDADFEWFDADFYLGLYDDVAEASVPAFAHFVFAGHREGRFPNASIGAELALRTDTERVLLARSWSEHSYDEVPDSGEDVRTGASIVSELIDRQLVNGSKVIVAFAHDDYVEHVGGIQIVSAQEEVMFRDLGDSYISIFPNRPLLALSSTPVDDFLVRCRVDGALIDGTFPLVGFTQALSGHFSGRDVVVVLHSMFGHSPEAIQSAMRDLQPSTACWWVHDYSAHCQNYRLTRNGVNWCGDPAPGSQSCQLCTFGPVRGQHLARVQALIDSHDWIFAAPSEVAADQSVAGNTPLPRRPIVVPHGLIRRDGSTREPCSESNKVRIAFVGHPATIKGWNRFIALVSDVGVHAELFEFFHFGVEDRSVPEVTFVEVRPLPGGRSVATQSLVEHRIDAVMNFVDGKETFNFVSFEAMAAGCCIVTSPRSGNVLVAAEDEGLLIELEDDPVAFDYIALGDEIRAKRRCDLGEFHISGLTPALLLRVIQ</sequence>
<dbReference type="EMBL" id="CAFBNJ010000043">
    <property type="protein sequence ID" value="CAB4953346.1"/>
    <property type="molecule type" value="Genomic_DNA"/>
</dbReference>
<proteinExistence type="predicted"/>
<dbReference type="SUPFAM" id="SSF53756">
    <property type="entry name" value="UDP-Glycosyltransferase/glycogen phosphorylase"/>
    <property type="match status" value="1"/>
</dbReference>
<evidence type="ECO:0000313" key="4">
    <source>
        <dbReference type="EMBL" id="CAB4953346.1"/>
    </source>
</evidence>
<dbReference type="EMBL" id="CAFBRD010000055">
    <property type="protein sequence ID" value="CAB5077499.1"/>
    <property type="molecule type" value="Genomic_DNA"/>
</dbReference>
<protein>
    <submittedName>
        <fullName evidence="4">Unannotated protein</fullName>
    </submittedName>
</protein>